<sequence length="96" mass="11186">MPRLRALVAVTVAINRLRIEVEDLLDRIAECHEELRLAAATRARRNPPARWEEVVAANFAVGHWGEELERYRRMLAEVEEELATAYDLRLEFTMLL</sequence>
<evidence type="ECO:0000256" key="1">
    <source>
        <dbReference type="SAM" id="Coils"/>
    </source>
</evidence>
<dbReference type="RefSeq" id="XP_023629072.1">
    <property type="nucleotide sequence ID" value="XM_023773304.1"/>
</dbReference>
<gene>
    <name evidence="2" type="ORF">RCC_08052</name>
</gene>
<dbReference type="EMBL" id="FJUY01000013">
    <property type="protein sequence ID" value="CZT22183.1"/>
    <property type="molecule type" value="Genomic_DNA"/>
</dbReference>
<organism evidence="2 3">
    <name type="scientific">Ramularia collo-cygni</name>
    <dbReference type="NCBI Taxonomy" id="112498"/>
    <lineage>
        <taxon>Eukaryota</taxon>
        <taxon>Fungi</taxon>
        <taxon>Dikarya</taxon>
        <taxon>Ascomycota</taxon>
        <taxon>Pezizomycotina</taxon>
        <taxon>Dothideomycetes</taxon>
        <taxon>Dothideomycetidae</taxon>
        <taxon>Mycosphaerellales</taxon>
        <taxon>Mycosphaerellaceae</taxon>
        <taxon>Ramularia</taxon>
    </lineage>
</organism>
<proteinExistence type="predicted"/>
<feature type="coiled-coil region" evidence="1">
    <location>
        <begin position="61"/>
        <end position="88"/>
    </location>
</feature>
<dbReference type="Proteomes" id="UP000225277">
    <property type="component" value="Unassembled WGS sequence"/>
</dbReference>
<evidence type="ECO:0000313" key="2">
    <source>
        <dbReference type="EMBL" id="CZT22183.1"/>
    </source>
</evidence>
<reference evidence="2 3" key="1">
    <citation type="submission" date="2016-03" db="EMBL/GenBank/DDBJ databases">
        <authorList>
            <person name="Ploux O."/>
        </authorList>
    </citation>
    <scope>NUCLEOTIDE SEQUENCE [LARGE SCALE GENOMIC DNA]</scope>
    <source>
        <strain evidence="2 3">URUG2</strain>
    </source>
</reference>
<evidence type="ECO:0000313" key="3">
    <source>
        <dbReference type="Proteomes" id="UP000225277"/>
    </source>
</evidence>
<keyword evidence="3" id="KW-1185">Reference proteome</keyword>
<dbReference type="AlphaFoldDB" id="A0A2D3VLN8"/>
<protein>
    <submittedName>
        <fullName evidence="2">Uncharacterized protein</fullName>
    </submittedName>
</protein>
<dbReference type="GeneID" id="35603153"/>
<name>A0A2D3VLN8_9PEZI</name>
<keyword evidence="1" id="KW-0175">Coiled coil</keyword>
<accession>A0A2D3VLN8</accession>